<evidence type="ECO:0000256" key="7">
    <source>
        <dbReference type="ARBA" id="ARBA00047899"/>
    </source>
</evidence>
<evidence type="ECO:0000256" key="3">
    <source>
        <dbReference type="ARBA" id="ARBA00022679"/>
    </source>
</evidence>
<evidence type="ECO:0000256" key="10">
    <source>
        <dbReference type="SAM" id="MobiDB-lite"/>
    </source>
</evidence>
<dbReference type="SUPFAM" id="SSF56112">
    <property type="entry name" value="Protein kinase-like (PK-like)"/>
    <property type="match status" value="1"/>
</dbReference>
<dbReference type="InterPro" id="IPR008629">
    <property type="entry name" value="GUN4-like"/>
</dbReference>
<dbReference type="Gene3D" id="1.10.510.10">
    <property type="entry name" value="Transferase(Phosphotransferase) domain 1"/>
    <property type="match status" value="1"/>
</dbReference>
<evidence type="ECO:0000256" key="1">
    <source>
        <dbReference type="ARBA" id="ARBA00012513"/>
    </source>
</evidence>
<dbReference type="InterPro" id="IPR037215">
    <property type="entry name" value="GUN4-like_sf"/>
</dbReference>
<dbReference type="PANTHER" id="PTHR24363:SF0">
    <property type="entry name" value="SERINE_THREONINE KINASE LIKE DOMAIN CONTAINING 1"/>
    <property type="match status" value="1"/>
</dbReference>
<dbReference type="EC" id="2.7.11.1" evidence="1"/>
<keyword evidence="4 9" id="KW-0547">Nucleotide-binding</keyword>
<dbReference type="SUPFAM" id="SSF140869">
    <property type="entry name" value="GUN4-like"/>
    <property type="match status" value="1"/>
</dbReference>
<dbReference type="CDD" id="cd16383">
    <property type="entry name" value="GUN4"/>
    <property type="match status" value="1"/>
</dbReference>
<dbReference type="GO" id="GO:0106310">
    <property type="term" value="F:protein serine kinase activity"/>
    <property type="evidence" value="ECO:0007669"/>
    <property type="project" value="RHEA"/>
</dbReference>
<evidence type="ECO:0000256" key="6">
    <source>
        <dbReference type="ARBA" id="ARBA00022840"/>
    </source>
</evidence>
<evidence type="ECO:0000313" key="12">
    <source>
        <dbReference type="EMBL" id="PZD74531.1"/>
    </source>
</evidence>
<dbReference type="EMBL" id="PQWO01000002">
    <property type="protein sequence ID" value="PZD74531.1"/>
    <property type="molecule type" value="Genomic_DNA"/>
</dbReference>
<feature type="compositionally biased region" description="Polar residues" evidence="10">
    <location>
        <begin position="295"/>
        <end position="305"/>
    </location>
</feature>
<dbReference type="GO" id="GO:0004674">
    <property type="term" value="F:protein serine/threonine kinase activity"/>
    <property type="evidence" value="ECO:0007669"/>
    <property type="project" value="UniProtKB-KW"/>
</dbReference>
<evidence type="ECO:0000256" key="4">
    <source>
        <dbReference type="ARBA" id="ARBA00022741"/>
    </source>
</evidence>
<dbReference type="PROSITE" id="PS00107">
    <property type="entry name" value="PROTEIN_KINASE_ATP"/>
    <property type="match status" value="1"/>
</dbReference>
<keyword evidence="3 12" id="KW-0808">Transferase</keyword>
<feature type="region of interest" description="Disordered" evidence="10">
    <location>
        <begin position="285"/>
        <end position="306"/>
    </location>
</feature>
<protein>
    <recommendedName>
        <fullName evidence="1">non-specific serine/threonine protein kinase</fullName>
        <ecNumber evidence="1">2.7.11.1</ecNumber>
    </recommendedName>
</protein>
<keyword evidence="5 12" id="KW-0418">Kinase</keyword>
<dbReference type="InterPro" id="IPR011009">
    <property type="entry name" value="Kinase-like_dom_sf"/>
</dbReference>
<feature type="domain" description="Protein kinase" evidence="11">
    <location>
        <begin position="37"/>
        <end position="289"/>
    </location>
</feature>
<dbReference type="InterPro" id="IPR000719">
    <property type="entry name" value="Prot_kinase_dom"/>
</dbReference>
<keyword evidence="6 9" id="KW-0067">ATP-binding</keyword>
<dbReference type="Gene3D" id="1.10.10.1770">
    <property type="entry name" value="Gun4-like"/>
    <property type="match status" value="1"/>
</dbReference>
<accession>A0A2W1K2F6</accession>
<evidence type="ECO:0000256" key="8">
    <source>
        <dbReference type="ARBA" id="ARBA00048679"/>
    </source>
</evidence>
<reference evidence="12 13" key="1">
    <citation type="journal article" date="2018" name="Sci. Rep.">
        <title>A novel species of the marine cyanobacterium Acaryochloris with a unique pigment content and lifestyle.</title>
        <authorList>
            <person name="Partensky F."/>
            <person name="Six C."/>
            <person name="Ratin M."/>
            <person name="Garczarek L."/>
            <person name="Vaulot D."/>
            <person name="Probert I."/>
            <person name="Calteau A."/>
            <person name="Gourvil P."/>
            <person name="Marie D."/>
            <person name="Grebert T."/>
            <person name="Bouchier C."/>
            <person name="Le Panse S."/>
            <person name="Gachenot M."/>
            <person name="Rodriguez F."/>
            <person name="Garrido J.L."/>
        </authorList>
    </citation>
    <scope>NUCLEOTIDE SEQUENCE [LARGE SCALE GENOMIC DNA]</scope>
    <source>
        <strain evidence="12 13">RCC1774</strain>
    </source>
</reference>
<evidence type="ECO:0000256" key="5">
    <source>
        <dbReference type="ARBA" id="ARBA00022777"/>
    </source>
</evidence>
<feature type="binding site" evidence="9">
    <location>
        <position position="67"/>
    </location>
    <ligand>
        <name>ATP</name>
        <dbReference type="ChEBI" id="CHEBI:30616"/>
    </ligand>
</feature>
<evidence type="ECO:0000313" key="13">
    <source>
        <dbReference type="Proteomes" id="UP000248857"/>
    </source>
</evidence>
<dbReference type="Pfam" id="PF00069">
    <property type="entry name" value="Pkinase"/>
    <property type="match status" value="1"/>
</dbReference>
<comment type="caution">
    <text evidence="12">The sequence shown here is derived from an EMBL/GenBank/DDBJ whole genome shotgun (WGS) entry which is preliminary data.</text>
</comment>
<sequence length="481" mass="54154">MSWKMTQCLNPDCLHSNPNTVERCQRCQSKLLLSDRYRAVRTIGSGGFACAFAAVDEHRLRTPCVIKQFLPRQQNHEILQTSMNLFKQEAHILRDLGNHPQIPALLAFFEQEQRFYLVQEFIDGLSLFEVLATQGAFSEQQVRSVFGQLLPLLQFVHERQVIHRDIKLSNIIRQPDSSLVLIDFGGSMAASADFRSITGTPGYAAPEQLQGRVCPASDLYSLGVIGLRLLMASLPQDDGSDPLFDPQRQQWCPLPTHISPEFQQILSKLLQQNVEERYSSAAHVLEDLAPETPAPKSTPSGPVTTQRDRVLLRSAAGLDYRPLRNLLAAENYREADQETWHLLLQAADRQAEGSLSLGSLRKIPQPDLETLDQLWQTFSHGQFGFTVQKQIYQGLGGKTAFDYPLWTAFGQQVGWCVDRQWINYSHLGFSTQAPRGSFPACFADPLNRTGFARGACGWWRVGFVTLIERLGHPGHQAETWL</sequence>
<dbReference type="InterPro" id="IPR017441">
    <property type="entry name" value="Protein_kinase_ATP_BS"/>
</dbReference>
<gene>
    <name evidence="12" type="primary">spkB_4</name>
    <name evidence="12" type="ORF">C1752_00820</name>
</gene>
<evidence type="ECO:0000256" key="9">
    <source>
        <dbReference type="PROSITE-ProRule" id="PRU10141"/>
    </source>
</evidence>
<keyword evidence="2" id="KW-0723">Serine/threonine-protein kinase</keyword>
<comment type="catalytic activity">
    <reaction evidence="7">
        <text>L-threonyl-[protein] + ATP = O-phospho-L-threonyl-[protein] + ADP + H(+)</text>
        <dbReference type="Rhea" id="RHEA:46608"/>
        <dbReference type="Rhea" id="RHEA-COMP:11060"/>
        <dbReference type="Rhea" id="RHEA-COMP:11605"/>
        <dbReference type="ChEBI" id="CHEBI:15378"/>
        <dbReference type="ChEBI" id="CHEBI:30013"/>
        <dbReference type="ChEBI" id="CHEBI:30616"/>
        <dbReference type="ChEBI" id="CHEBI:61977"/>
        <dbReference type="ChEBI" id="CHEBI:456216"/>
        <dbReference type="EC" id="2.7.11.1"/>
    </reaction>
</comment>
<name>A0A2W1K2F6_9CYAN</name>
<dbReference type="PROSITE" id="PS50011">
    <property type="entry name" value="PROTEIN_KINASE_DOM"/>
    <property type="match status" value="1"/>
</dbReference>
<organism evidence="12 13">
    <name type="scientific">Acaryochloris thomasi RCC1774</name>
    <dbReference type="NCBI Taxonomy" id="1764569"/>
    <lineage>
        <taxon>Bacteria</taxon>
        <taxon>Bacillati</taxon>
        <taxon>Cyanobacteriota</taxon>
        <taxon>Cyanophyceae</taxon>
        <taxon>Acaryochloridales</taxon>
        <taxon>Acaryochloridaceae</taxon>
        <taxon>Acaryochloris</taxon>
        <taxon>Acaryochloris thomasi</taxon>
    </lineage>
</organism>
<dbReference type="GO" id="GO:0005524">
    <property type="term" value="F:ATP binding"/>
    <property type="evidence" value="ECO:0007669"/>
    <property type="project" value="UniProtKB-UniRule"/>
</dbReference>
<comment type="catalytic activity">
    <reaction evidence="8">
        <text>L-seryl-[protein] + ATP = O-phospho-L-seryl-[protein] + ADP + H(+)</text>
        <dbReference type="Rhea" id="RHEA:17989"/>
        <dbReference type="Rhea" id="RHEA-COMP:9863"/>
        <dbReference type="Rhea" id="RHEA-COMP:11604"/>
        <dbReference type="ChEBI" id="CHEBI:15378"/>
        <dbReference type="ChEBI" id="CHEBI:29999"/>
        <dbReference type="ChEBI" id="CHEBI:30616"/>
        <dbReference type="ChEBI" id="CHEBI:83421"/>
        <dbReference type="ChEBI" id="CHEBI:456216"/>
        <dbReference type="EC" id="2.7.11.1"/>
    </reaction>
</comment>
<proteinExistence type="predicted"/>
<dbReference type="SMART" id="SM00220">
    <property type="entry name" value="S_TKc"/>
    <property type="match status" value="1"/>
</dbReference>
<dbReference type="PANTHER" id="PTHR24363">
    <property type="entry name" value="SERINE/THREONINE PROTEIN KINASE"/>
    <property type="match status" value="1"/>
</dbReference>
<keyword evidence="13" id="KW-1185">Reference proteome</keyword>
<dbReference type="CDD" id="cd14014">
    <property type="entry name" value="STKc_PknB_like"/>
    <property type="match status" value="1"/>
</dbReference>
<dbReference type="Pfam" id="PF05419">
    <property type="entry name" value="GUN4"/>
    <property type="match status" value="1"/>
</dbReference>
<evidence type="ECO:0000256" key="2">
    <source>
        <dbReference type="ARBA" id="ARBA00022527"/>
    </source>
</evidence>
<evidence type="ECO:0000259" key="11">
    <source>
        <dbReference type="PROSITE" id="PS50011"/>
    </source>
</evidence>
<dbReference type="AlphaFoldDB" id="A0A2W1K2F6"/>
<dbReference type="Proteomes" id="UP000248857">
    <property type="component" value="Unassembled WGS sequence"/>
</dbReference>